<keyword evidence="5 6" id="KW-0472">Membrane</keyword>
<keyword evidence="3 6" id="KW-0812">Transmembrane</keyword>
<evidence type="ECO:0000256" key="6">
    <source>
        <dbReference type="SAM" id="Phobius"/>
    </source>
</evidence>
<organism evidence="7 8">
    <name type="scientific">Acuticoccus sediminis</name>
    <dbReference type="NCBI Taxonomy" id="2184697"/>
    <lineage>
        <taxon>Bacteria</taxon>
        <taxon>Pseudomonadati</taxon>
        <taxon>Pseudomonadota</taxon>
        <taxon>Alphaproteobacteria</taxon>
        <taxon>Hyphomicrobiales</taxon>
        <taxon>Amorphaceae</taxon>
        <taxon>Acuticoccus</taxon>
    </lineage>
</organism>
<keyword evidence="8" id="KW-1185">Reference proteome</keyword>
<dbReference type="GO" id="GO:0033228">
    <property type="term" value="P:cysteine export across plasma membrane"/>
    <property type="evidence" value="ECO:0007669"/>
    <property type="project" value="TreeGrafter"/>
</dbReference>
<dbReference type="PANTHER" id="PTHR30086">
    <property type="entry name" value="ARGININE EXPORTER PROTEIN ARGO"/>
    <property type="match status" value="1"/>
</dbReference>
<gene>
    <name evidence="7" type="ORF">DLJ53_33240</name>
</gene>
<comment type="subcellular location">
    <subcellularLocation>
        <location evidence="1">Cell membrane</location>
        <topology evidence="1">Multi-pass membrane protein</topology>
    </subcellularLocation>
</comment>
<keyword evidence="4 6" id="KW-1133">Transmembrane helix</keyword>
<reference evidence="7 8" key="1">
    <citation type="submission" date="2018-05" db="EMBL/GenBank/DDBJ databases">
        <title>Acuticoccus sediminis sp. nov., isolated from deep-sea sediment of Indian Ocean.</title>
        <authorList>
            <person name="Liu X."/>
            <person name="Lai Q."/>
            <person name="Du Y."/>
            <person name="Sun F."/>
            <person name="Zhang X."/>
            <person name="Wang S."/>
            <person name="Shao Z."/>
        </authorList>
    </citation>
    <scope>NUCLEOTIDE SEQUENCE [LARGE SCALE GENOMIC DNA]</scope>
    <source>
        <strain evidence="7 8">PTG4-2</strain>
    </source>
</reference>
<feature type="transmembrane region" description="Helical" evidence="6">
    <location>
        <begin position="142"/>
        <end position="167"/>
    </location>
</feature>
<protein>
    <submittedName>
        <fullName evidence="7">LysE family translocator</fullName>
    </submittedName>
</protein>
<dbReference type="OrthoDB" id="9812084at2"/>
<evidence type="ECO:0000256" key="1">
    <source>
        <dbReference type="ARBA" id="ARBA00004651"/>
    </source>
</evidence>
<keyword evidence="2" id="KW-1003">Cell membrane</keyword>
<dbReference type="GO" id="GO:0005886">
    <property type="term" value="C:plasma membrane"/>
    <property type="evidence" value="ECO:0007669"/>
    <property type="project" value="UniProtKB-SubCell"/>
</dbReference>
<dbReference type="GO" id="GO:0015171">
    <property type="term" value="F:amino acid transmembrane transporter activity"/>
    <property type="evidence" value="ECO:0007669"/>
    <property type="project" value="TreeGrafter"/>
</dbReference>
<proteinExistence type="predicted"/>
<evidence type="ECO:0000256" key="2">
    <source>
        <dbReference type="ARBA" id="ARBA00022475"/>
    </source>
</evidence>
<feature type="transmembrane region" description="Helical" evidence="6">
    <location>
        <begin position="73"/>
        <end position="91"/>
    </location>
</feature>
<evidence type="ECO:0000256" key="5">
    <source>
        <dbReference type="ARBA" id="ARBA00023136"/>
    </source>
</evidence>
<evidence type="ECO:0000256" key="3">
    <source>
        <dbReference type="ARBA" id="ARBA00022692"/>
    </source>
</evidence>
<comment type="caution">
    <text evidence="7">The sequence shown here is derived from an EMBL/GenBank/DDBJ whole genome shotgun (WGS) entry which is preliminary data.</text>
</comment>
<feature type="transmembrane region" description="Helical" evidence="6">
    <location>
        <begin position="40"/>
        <end position="66"/>
    </location>
</feature>
<dbReference type="PANTHER" id="PTHR30086:SF20">
    <property type="entry name" value="ARGININE EXPORTER PROTEIN ARGO-RELATED"/>
    <property type="match status" value="1"/>
</dbReference>
<name>A0A8B2NJS1_9HYPH</name>
<accession>A0A8B2NJS1</accession>
<dbReference type="RefSeq" id="WP_111352627.1">
    <property type="nucleotide sequence ID" value="NZ_QHHQ01000016.1"/>
</dbReference>
<evidence type="ECO:0000313" key="7">
    <source>
        <dbReference type="EMBL" id="RAH96096.1"/>
    </source>
</evidence>
<evidence type="ECO:0000256" key="4">
    <source>
        <dbReference type="ARBA" id="ARBA00022989"/>
    </source>
</evidence>
<dbReference type="InterPro" id="IPR001123">
    <property type="entry name" value="LeuE-type"/>
</dbReference>
<dbReference type="Proteomes" id="UP000249590">
    <property type="component" value="Unassembled WGS sequence"/>
</dbReference>
<sequence length="197" mass="21059">MDLGSLAALALYTVVMSITPGPNNVMLTTSGLAFGMRRTWPHLLGIPFGVTVQLVTVGTGLGAVFAFEPRIQLGLKLVGTLYLLWLAGKLWRAAELRDAPLARPIGFGEAAVFQFVNPKAWLIAVTVVASFLAPGEGYTVRLALVCAVFTVVGLPCMAVWAAFGAGLRKMLRDPEKLRFLNRAMAALAALTAGLFWI</sequence>
<dbReference type="EMBL" id="QHHQ01000016">
    <property type="protein sequence ID" value="RAH96096.1"/>
    <property type="molecule type" value="Genomic_DNA"/>
</dbReference>
<feature type="transmembrane region" description="Helical" evidence="6">
    <location>
        <begin position="179"/>
        <end position="196"/>
    </location>
</feature>
<evidence type="ECO:0000313" key="8">
    <source>
        <dbReference type="Proteomes" id="UP000249590"/>
    </source>
</evidence>
<dbReference type="AlphaFoldDB" id="A0A8B2NJS1"/>
<dbReference type="Pfam" id="PF01810">
    <property type="entry name" value="LysE"/>
    <property type="match status" value="1"/>
</dbReference>